<dbReference type="PROSITE" id="PS50225">
    <property type="entry name" value="SOCS"/>
    <property type="match status" value="1"/>
</dbReference>
<name>A0A6L2PT41_COPFO</name>
<evidence type="ECO:0000256" key="2">
    <source>
        <dbReference type="ARBA" id="ARBA00023043"/>
    </source>
</evidence>
<dbReference type="GO" id="GO:0035556">
    <property type="term" value="P:intracellular signal transduction"/>
    <property type="evidence" value="ECO:0007669"/>
    <property type="project" value="InterPro"/>
</dbReference>
<evidence type="ECO:0000259" key="4">
    <source>
        <dbReference type="PROSITE" id="PS50225"/>
    </source>
</evidence>
<feature type="repeat" description="ANK" evidence="3">
    <location>
        <begin position="209"/>
        <end position="241"/>
    </location>
</feature>
<dbReference type="InterPro" id="IPR001496">
    <property type="entry name" value="SOCS_box"/>
</dbReference>
<dbReference type="OrthoDB" id="5406014at2759"/>
<dbReference type="InterPro" id="IPR036036">
    <property type="entry name" value="SOCS_box-like_dom_sf"/>
</dbReference>
<protein>
    <recommendedName>
        <fullName evidence="4">SOCS box domain-containing protein</fullName>
    </recommendedName>
</protein>
<dbReference type="InterPro" id="IPR036770">
    <property type="entry name" value="Ankyrin_rpt-contain_sf"/>
</dbReference>
<dbReference type="SUPFAM" id="SSF158235">
    <property type="entry name" value="SOCS box-like"/>
    <property type="match status" value="1"/>
</dbReference>
<sequence>MQFNEANPRAASHLGIAARVGDEEAVKSLLKMGRRIDIGDNRGWTSLHEAAAANSIGCLSLLLTKGRQCVNLRTMEGETPLLLACMYQDSTELVRILLDRGADVNMGNNENHTPLHEVCENGKVQVAETLIEHGAKLNALNFNNFTPLHCAVSSENTTLVRYLISKGADVSIEDECGRTPLFIAAGLGNWDMVEIILAACRTVDTRAGDGATALMIAAQNGHLKVVEELLKRGADPDLASLNHTMALHLAIHSGHLSVVKLLLKVTSRDALIHHCTHPDADVSCSLCCLAIDGEHLNVLKLLLSSGLGDYILHLPVHYVETGAENYPHIALQYSEFSPVSFLLSTKLDKLQDDAIIYLELLLKHGFPVNVTQKKALPPLVAVMLEPRHSHLKSRCVDMLLAHGADVEYTTTSAGVPDALLAACASGHCSGVLQLLRAGSSGSPNDLLRYLVTHDQLVRRADMQIVDMIELLLSLGITEPNLYWKVQHYFAETRRDIQRKADDAVVAPLQVCSLQQMCRLAVRQYLGQPLVPALEKLSIPRCMEKYLMFETL</sequence>
<keyword evidence="6" id="KW-1185">Reference proteome</keyword>
<reference evidence="6" key="1">
    <citation type="submission" date="2020-01" db="EMBL/GenBank/DDBJ databases">
        <title>Draft genome sequence of the Termite Coptotermes fromosanus.</title>
        <authorList>
            <person name="Itakura S."/>
            <person name="Yosikawa Y."/>
            <person name="Umezawa K."/>
        </authorList>
    </citation>
    <scope>NUCLEOTIDE SEQUENCE [LARGE SCALE GENOMIC DNA]</scope>
</reference>
<dbReference type="SMART" id="SM00969">
    <property type="entry name" value="SOCS_box"/>
    <property type="match status" value="1"/>
</dbReference>
<dbReference type="CDD" id="cd03587">
    <property type="entry name" value="SOCS"/>
    <property type="match status" value="1"/>
</dbReference>
<comment type="caution">
    <text evidence="5">The sequence shown here is derived from an EMBL/GenBank/DDBJ whole genome shotgun (WGS) entry which is preliminary data.</text>
</comment>
<gene>
    <name evidence="5" type="ORF">Cfor_00923</name>
</gene>
<feature type="repeat" description="ANK" evidence="3">
    <location>
        <begin position="143"/>
        <end position="175"/>
    </location>
</feature>
<dbReference type="Pfam" id="PF00023">
    <property type="entry name" value="Ank"/>
    <property type="match status" value="2"/>
</dbReference>
<dbReference type="PANTHER" id="PTHR24198">
    <property type="entry name" value="ANKYRIN REPEAT AND PROTEIN KINASE DOMAIN-CONTAINING PROTEIN"/>
    <property type="match status" value="1"/>
</dbReference>
<dbReference type="Proteomes" id="UP000502823">
    <property type="component" value="Unassembled WGS sequence"/>
</dbReference>
<dbReference type="Pfam" id="PF13637">
    <property type="entry name" value="Ank_4"/>
    <property type="match status" value="1"/>
</dbReference>
<dbReference type="EMBL" id="BLKM01005761">
    <property type="protein sequence ID" value="GFG35384.1"/>
    <property type="molecule type" value="Genomic_DNA"/>
</dbReference>
<feature type="domain" description="SOCS box" evidence="4">
    <location>
        <begin position="512"/>
        <end position="551"/>
    </location>
</feature>
<evidence type="ECO:0000313" key="5">
    <source>
        <dbReference type="EMBL" id="GFG35384.1"/>
    </source>
</evidence>
<keyword evidence="2 3" id="KW-0040">ANK repeat</keyword>
<dbReference type="Gene3D" id="1.10.750.20">
    <property type="entry name" value="SOCS box"/>
    <property type="match status" value="1"/>
</dbReference>
<dbReference type="AlphaFoldDB" id="A0A6L2PT41"/>
<feature type="repeat" description="ANK" evidence="3">
    <location>
        <begin position="76"/>
        <end position="109"/>
    </location>
</feature>
<evidence type="ECO:0000256" key="1">
    <source>
        <dbReference type="ARBA" id="ARBA00022737"/>
    </source>
</evidence>
<evidence type="ECO:0000256" key="3">
    <source>
        <dbReference type="PROSITE-ProRule" id="PRU00023"/>
    </source>
</evidence>
<feature type="repeat" description="ANK" evidence="3">
    <location>
        <begin position="110"/>
        <end position="142"/>
    </location>
</feature>
<dbReference type="SMART" id="SM00248">
    <property type="entry name" value="ANK"/>
    <property type="match status" value="11"/>
</dbReference>
<dbReference type="Pfam" id="PF12796">
    <property type="entry name" value="Ank_2"/>
    <property type="match status" value="1"/>
</dbReference>
<dbReference type="PANTHER" id="PTHR24198:SF165">
    <property type="entry name" value="ANKYRIN REPEAT-CONTAINING PROTEIN-RELATED"/>
    <property type="match status" value="1"/>
</dbReference>
<dbReference type="PROSITE" id="PS50297">
    <property type="entry name" value="ANK_REP_REGION"/>
    <property type="match status" value="5"/>
</dbReference>
<evidence type="ECO:0000313" key="6">
    <source>
        <dbReference type="Proteomes" id="UP000502823"/>
    </source>
</evidence>
<feature type="repeat" description="ANK" evidence="3">
    <location>
        <begin position="242"/>
        <end position="264"/>
    </location>
</feature>
<dbReference type="PROSITE" id="PS50088">
    <property type="entry name" value="ANK_REPEAT"/>
    <property type="match status" value="5"/>
</dbReference>
<dbReference type="Gene3D" id="1.25.40.20">
    <property type="entry name" value="Ankyrin repeat-containing domain"/>
    <property type="match status" value="3"/>
</dbReference>
<accession>A0A6L2PT41</accession>
<dbReference type="InParanoid" id="A0A6L2PT41"/>
<dbReference type="PRINTS" id="PR01415">
    <property type="entry name" value="ANKYRIN"/>
</dbReference>
<organism evidence="5 6">
    <name type="scientific">Coptotermes formosanus</name>
    <name type="common">Formosan subterranean termite</name>
    <dbReference type="NCBI Taxonomy" id="36987"/>
    <lineage>
        <taxon>Eukaryota</taxon>
        <taxon>Metazoa</taxon>
        <taxon>Ecdysozoa</taxon>
        <taxon>Arthropoda</taxon>
        <taxon>Hexapoda</taxon>
        <taxon>Insecta</taxon>
        <taxon>Pterygota</taxon>
        <taxon>Neoptera</taxon>
        <taxon>Polyneoptera</taxon>
        <taxon>Dictyoptera</taxon>
        <taxon>Blattodea</taxon>
        <taxon>Blattoidea</taxon>
        <taxon>Termitoidae</taxon>
        <taxon>Rhinotermitidae</taxon>
        <taxon>Coptotermes</taxon>
    </lineage>
</organism>
<dbReference type="Pfam" id="PF07525">
    <property type="entry name" value="SOCS_box"/>
    <property type="match status" value="1"/>
</dbReference>
<dbReference type="SUPFAM" id="SSF48403">
    <property type="entry name" value="Ankyrin repeat"/>
    <property type="match status" value="2"/>
</dbReference>
<proteinExistence type="predicted"/>
<keyword evidence="1" id="KW-0677">Repeat</keyword>
<dbReference type="InterPro" id="IPR002110">
    <property type="entry name" value="Ankyrin_rpt"/>
</dbReference>